<comment type="caution">
    <text evidence="4">The sequence shown here is derived from an EMBL/GenBank/DDBJ whole genome shotgun (WGS) entry which is preliminary data.</text>
</comment>
<evidence type="ECO:0000259" key="3">
    <source>
        <dbReference type="Pfam" id="PF05368"/>
    </source>
</evidence>
<proteinExistence type="inferred from homology"/>
<dbReference type="Pfam" id="PF05368">
    <property type="entry name" value="NmrA"/>
    <property type="match status" value="1"/>
</dbReference>
<dbReference type="SUPFAM" id="SSF51735">
    <property type="entry name" value="NAD(P)-binding Rossmann-fold domains"/>
    <property type="match status" value="1"/>
</dbReference>
<gene>
    <name evidence="4" type="ORF">POL58_10315</name>
</gene>
<evidence type="ECO:0000256" key="2">
    <source>
        <dbReference type="ARBA" id="ARBA00022857"/>
    </source>
</evidence>
<feature type="domain" description="NmrA-like" evidence="3">
    <location>
        <begin position="6"/>
        <end position="244"/>
    </location>
</feature>
<evidence type="ECO:0000313" key="4">
    <source>
        <dbReference type="EMBL" id="MDC0668134.1"/>
    </source>
</evidence>
<dbReference type="InterPro" id="IPR008030">
    <property type="entry name" value="NmrA-like"/>
</dbReference>
<evidence type="ECO:0000256" key="1">
    <source>
        <dbReference type="ARBA" id="ARBA00006328"/>
    </source>
</evidence>
<keyword evidence="2" id="KW-0521">NADP</keyword>
<dbReference type="InterPro" id="IPR051164">
    <property type="entry name" value="NmrA-like_oxidored"/>
</dbReference>
<dbReference type="Gene3D" id="3.90.25.10">
    <property type="entry name" value="UDP-galactose 4-epimerase, domain 1"/>
    <property type="match status" value="1"/>
</dbReference>
<comment type="similarity">
    <text evidence="1">Belongs to the NmrA-type oxidoreductase family.</text>
</comment>
<dbReference type="EMBL" id="JAQNDN010000003">
    <property type="protein sequence ID" value="MDC0668134.1"/>
    <property type="molecule type" value="Genomic_DNA"/>
</dbReference>
<dbReference type="CDD" id="cd05251">
    <property type="entry name" value="NmrA_like_SDR_a"/>
    <property type="match status" value="1"/>
</dbReference>
<dbReference type="RefSeq" id="WP_271996968.1">
    <property type="nucleotide sequence ID" value="NZ_JAQNDN010000003.1"/>
</dbReference>
<dbReference type="PANTHER" id="PTHR42748">
    <property type="entry name" value="NITROGEN METABOLITE REPRESSION PROTEIN NMRA FAMILY MEMBER"/>
    <property type="match status" value="1"/>
</dbReference>
<name>A0ABT5B203_9BACT</name>
<sequence length="295" mass="31146">MSETDRIIVVIGATGQQGGAATKHLRQGGWRVRALVREPRSPKARALAEAGVELAAGDLNDRASLDAALRGAYGVFSVQPSAGQPQYGVTPEDEVRQGKSVADAARAAGVAHLVYTSVDGADDAGDAPHLASKWEIEEHIRALDLRATILRPASFMENFVAEGLGFSRGKVVYFGRPADPVPLIAADDIGNFAAVVFGDPATHAGTVLPLVGDVLTGAEIADALGRAAGRSIAYEPYPPEIVQHNPALGLVMAFVQRYHTRADIPALRRLHPGLLDFAAWLRTSGEPRLASLSRA</sequence>
<dbReference type="Gene3D" id="3.40.50.720">
    <property type="entry name" value="NAD(P)-binding Rossmann-like Domain"/>
    <property type="match status" value="1"/>
</dbReference>
<accession>A0ABT5B203</accession>
<dbReference type="PANTHER" id="PTHR42748:SF7">
    <property type="entry name" value="NMRA LIKE REDOX SENSOR 1-RELATED"/>
    <property type="match status" value="1"/>
</dbReference>
<evidence type="ECO:0000313" key="5">
    <source>
        <dbReference type="Proteomes" id="UP001217838"/>
    </source>
</evidence>
<organism evidence="4 5">
    <name type="scientific">Nannocystis radixulma</name>
    <dbReference type="NCBI Taxonomy" id="2995305"/>
    <lineage>
        <taxon>Bacteria</taxon>
        <taxon>Pseudomonadati</taxon>
        <taxon>Myxococcota</taxon>
        <taxon>Polyangia</taxon>
        <taxon>Nannocystales</taxon>
        <taxon>Nannocystaceae</taxon>
        <taxon>Nannocystis</taxon>
    </lineage>
</organism>
<protein>
    <submittedName>
        <fullName evidence="4">NmrA/HSCARG family protein</fullName>
    </submittedName>
</protein>
<dbReference type="Proteomes" id="UP001217838">
    <property type="component" value="Unassembled WGS sequence"/>
</dbReference>
<dbReference type="InterPro" id="IPR036291">
    <property type="entry name" value="NAD(P)-bd_dom_sf"/>
</dbReference>
<keyword evidence="5" id="KW-1185">Reference proteome</keyword>
<reference evidence="4 5" key="1">
    <citation type="submission" date="2022-11" db="EMBL/GenBank/DDBJ databases">
        <title>Minimal conservation of predation-associated metabolite biosynthetic gene clusters underscores biosynthetic potential of Myxococcota including descriptions for ten novel species: Archangium lansinium sp. nov., Myxococcus landrumus sp. nov., Nannocystis bai.</title>
        <authorList>
            <person name="Ahearne A."/>
            <person name="Stevens C."/>
            <person name="Dowd S."/>
        </authorList>
    </citation>
    <scope>NUCLEOTIDE SEQUENCE [LARGE SCALE GENOMIC DNA]</scope>
    <source>
        <strain evidence="4 5">NCELM</strain>
    </source>
</reference>